<keyword evidence="1" id="KW-0732">Signal</keyword>
<sequence>MKMKSGVAIALMLVAGAASAQSRLDRVMQSKTLTVCTTGDGAVLDKV</sequence>
<evidence type="ECO:0000313" key="2">
    <source>
        <dbReference type="EMBL" id="RAP71057.1"/>
    </source>
</evidence>
<evidence type="ECO:0000313" key="3">
    <source>
        <dbReference type="Proteomes" id="UP000244334"/>
    </source>
</evidence>
<feature type="chain" id="PRO_5016245977" evidence="1">
    <location>
        <begin position="21"/>
        <end position="47"/>
    </location>
</feature>
<dbReference type="Proteomes" id="UP000244334">
    <property type="component" value="Unassembled WGS sequence"/>
</dbReference>
<feature type="signal peptide" evidence="1">
    <location>
        <begin position="1"/>
        <end position="20"/>
    </location>
</feature>
<gene>
    <name evidence="2" type="ORF">ACZ87_02139</name>
</gene>
<comment type="caution">
    <text evidence="2">The sequence shown here is derived from an EMBL/GenBank/DDBJ whole genome shotgun (WGS) entry which is preliminary data.</text>
</comment>
<proteinExistence type="predicted"/>
<accession>A0A328TKA9</accession>
<dbReference type="EMBL" id="LJAM02000209">
    <property type="protein sequence ID" value="RAP71057.1"/>
    <property type="molecule type" value="Genomic_DNA"/>
</dbReference>
<evidence type="ECO:0000256" key="1">
    <source>
        <dbReference type="SAM" id="SignalP"/>
    </source>
</evidence>
<reference evidence="2" key="1">
    <citation type="submission" date="2018-04" db="EMBL/GenBank/DDBJ databases">
        <title>Genomes of the Obligate Erwinia dacicola and Facultative Enterobacter sp. OLF Endosymbionts of the Olive Fruit fly, Bactrocera oleae.</title>
        <authorList>
            <person name="Estes A.M."/>
            <person name="Hearn D.J."/>
            <person name="Agarwal S."/>
            <person name="Pierson E.A."/>
            <person name="Dunning-Hotopp J.C."/>
        </authorList>
    </citation>
    <scope>NUCLEOTIDE SEQUENCE [LARGE SCALE GENOMIC DNA]</scope>
    <source>
        <strain evidence="2">Oroville</strain>
    </source>
</reference>
<keyword evidence="3" id="KW-1185">Reference proteome</keyword>
<organism evidence="2 3">
    <name type="scientific">Candidatus Erwinia dacicola</name>
    <dbReference type="NCBI Taxonomy" id="252393"/>
    <lineage>
        <taxon>Bacteria</taxon>
        <taxon>Pseudomonadati</taxon>
        <taxon>Pseudomonadota</taxon>
        <taxon>Gammaproteobacteria</taxon>
        <taxon>Enterobacterales</taxon>
        <taxon>Erwiniaceae</taxon>
        <taxon>Erwinia</taxon>
    </lineage>
</organism>
<name>A0A328TKA9_9GAMM</name>
<protein>
    <submittedName>
        <fullName evidence="2">Substrate-binding domain protein</fullName>
    </submittedName>
</protein>
<dbReference type="AlphaFoldDB" id="A0A328TKA9"/>